<dbReference type="RefSeq" id="WP_008824399.1">
    <property type="nucleotide sequence ID" value="NZ_AFNU02000008.1"/>
</dbReference>
<dbReference type="Gene3D" id="2.60.120.260">
    <property type="entry name" value="Galactose-binding domain-like"/>
    <property type="match status" value="2"/>
</dbReference>
<dbReference type="InterPro" id="IPR050490">
    <property type="entry name" value="Bact_solute-bd_prot1"/>
</dbReference>
<dbReference type="eggNOG" id="COG1653">
    <property type="taxonomic scope" value="Bacteria"/>
</dbReference>
<keyword evidence="3" id="KW-1185">Reference proteome</keyword>
<dbReference type="CDD" id="cd14489">
    <property type="entry name" value="CBM_SBP_bac_1_like"/>
    <property type="match status" value="1"/>
</dbReference>
<accession>F7PRE0</accession>
<dbReference type="PANTHER" id="PTHR43649">
    <property type="entry name" value="ARABINOSE-BINDING PROTEIN-RELATED"/>
    <property type="match status" value="1"/>
</dbReference>
<dbReference type="Pfam" id="PF01547">
    <property type="entry name" value="SBP_bac_1"/>
    <property type="match status" value="1"/>
</dbReference>
<feature type="signal peptide" evidence="1">
    <location>
        <begin position="1"/>
        <end position="26"/>
    </location>
</feature>
<dbReference type="STRING" id="1033810.HLPCO_002217"/>
<feature type="chain" id="PRO_5003367146" evidence="1">
    <location>
        <begin position="27"/>
        <end position="964"/>
    </location>
</feature>
<dbReference type="Proteomes" id="UP000005707">
    <property type="component" value="Unassembled WGS sequence"/>
</dbReference>
<evidence type="ECO:0000256" key="1">
    <source>
        <dbReference type="SAM" id="SignalP"/>
    </source>
</evidence>
<dbReference type="SUPFAM" id="SSF53850">
    <property type="entry name" value="Periplasmic binding protein-like II"/>
    <property type="match status" value="1"/>
</dbReference>
<comment type="caution">
    <text evidence="2">The sequence shown here is derived from an EMBL/GenBank/DDBJ whole genome shotgun (WGS) entry which is preliminary data.</text>
</comment>
<reference evidence="2 3" key="1">
    <citation type="journal article" date="2011" name="J. Bacteriol.">
        <title>Genome sequence of Haloplasma contractile, an unusual contractile bacterium from a deep-sea anoxic brine lake.</title>
        <authorList>
            <person name="Antunes A."/>
            <person name="Alam I."/>
            <person name="El Dorry H."/>
            <person name="Siam R."/>
            <person name="Robertson A."/>
            <person name="Bajic V.B."/>
            <person name="Stingl U."/>
        </authorList>
    </citation>
    <scope>NUCLEOTIDE SEQUENCE [LARGE SCALE GENOMIC DNA]</scope>
    <source>
        <strain evidence="2 3">SSD-17B</strain>
    </source>
</reference>
<dbReference type="InterPro" id="IPR006059">
    <property type="entry name" value="SBP"/>
</dbReference>
<name>F7PRE0_9MOLU</name>
<protein>
    <submittedName>
        <fullName evidence="2">Extracellular solute-binding protein family 1</fullName>
    </submittedName>
</protein>
<dbReference type="EMBL" id="AFNU02000008">
    <property type="protein sequence ID" value="ERJ11734.1"/>
    <property type="molecule type" value="Genomic_DNA"/>
</dbReference>
<proteinExistence type="predicted"/>
<evidence type="ECO:0000313" key="3">
    <source>
        <dbReference type="Proteomes" id="UP000005707"/>
    </source>
</evidence>
<dbReference type="InParanoid" id="F7PRE0"/>
<dbReference type="PANTHER" id="PTHR43649:SF27">
    <property type="entry name" value="EXTRACELLULAR SOLUTE-BINDING PROTEIN FAMILY 1"/>
    <property type="match status" value="1"/>
</dbReference>
<reference evidence="2 3" key="2">
    <citation type="journal article" date="2013" name="PLoS ONE">
        <title>INDIGO - INtegrated Data Warehouse of MIcrobial GenOmes with Examples from the Red Sea Extremophiles.</title>
        <authorList>
            <person name="Alam I."/>
            <person name="Antunes A."/>
            <person name="Kamau A.A."/>
            <person name="Ba Alawi W."/>
            <person name="Kalkatawi M."/>
            <person name="Stingl U."/>
            <person name="Bajic V.B."/>
        </authorList>
    </citation>
    <scope>NUCLEOTIDE SEQUENCE [LARGE SCALE GENOMIC DNA]</scope>
    <source>
        <strain evidence="2 3">SSD-17B</strain>
    </source>
</reference>
<dbReference type="AlphaFoldDB" id="F7PRE0"/>
<dbReference type="Gene3D" id="3.40.190.10">
    <property type="entry name" value="Periplasmic binding protein-like II"/>
    <property type="match status" value="1"/>
</dbReference>
<keyword evidence="1" id="KW-0732">Signal</keyword>
<organism evidence="2 3">
    <name type="scientific">Haloplasma contractile SSD-17B</name>
    <dbReference type="NCBI Taxonomy" id="1033810"/>
    <lineage>
        <taxon>Bacteria</taxon>
        <taxon>Bacillati</taxon>
        <taxon>Mycoplasmatota</taxon>
        <taxon>Mollicutes</taxon>
        <taxon>Haloplasmatales</taxon>
        <taxon>Haloplasmataceae</taxon>
        <taxon>Haloplasma</taxon>
    </lineage>
</organism>
<dbReference type="OrthoDB" id="383574at2"/>
<evidence type="ECO:0000313" key="2">
    <source>
        <dbReference type="EMBL" id="ERJ11734.1"/>
    </source>
</evidence>
<sequence length="964" mass="111342">MKKLFLILIAMLVMSSMIHYTVHVYADDYEQGETETYTYSESGYKDYLEEYDFKTPQIDPITIKGEDYIESHDSVSYNRTIENPTNASDIVLYTTDNGDVSFEVNVPEAGYYNIGVNYYPIEGKSSSIERSLFINGKTPFAGAENLIFHRIWADETEVQRDANGNDIKPRQKEAPIWRTVLLRDDLGYELEPYLFYFKEGVNTITFKSIKEPMLIDHLTIKSYTTFKSYEDQVNEYEKNNYKKTDGREVIIQGEDAVIKSSPTLYPISDRSSALTEPYHHAKIRLNTIGGYNWRVPGDWITWEFEVPEDGLYKISMRSKQNFNRGMFSSRAIYINGEIPFEEAANVPFKYTGNWDIETLSDANGDFLFYFEAGETHTITMEVTLGEFSEMTKEVEESVIKLNALYREIISYTGPTPDLYRDYQLEERIPNLVERLEEESERLKKVSQSIVDITGEKNEMTGILDGVTLQLDDFIENPREIHKRLKDFNNNMSALGTWILQVREQPLEIDYLSIHSEGMTYQANEGIFARLWHHIRSFIASFTNDYSSIGGNEDEGDERIEVWVSLGRDQANVIRQLIDETFTPETGIAVDMKLVNADVLLRATLAGKGPDVAMNVGNTIPVNYGLRNAVYDLSQFEDFEEVKGRFYDSAMVPYEFNGEYYALPEQQIFLMMFYRKDIFEELDIKVPQTWDDVIEITPDLQKHHLDFWLPVYPNLGIALPPNPVFTSLLYQNDGEFYKDNDMQSGFADESAMEAFSQWTKFYTAYKLPLQANFVNRFRNGEIPIGIEYYTMYNTLSVFAPEIRGEWEFAPIPGTIDYDDDGNEIIRRETTANGTGIIILKNSEKHEASWEYLKWWTSKETQVSFGREMEGVLGAAARYPTANVEALAELPWPTSHYEQLSEQWKWVKGVPEVAGGYLTGRHVDNAFREVTNEGSNPREVLYDYTLIINEEIDKKREEFGLPTYDD</sequence>
<gene>
    <name evidence="2" type="ORF">HLPCO_002217</name>
</gene>